<accession>A0AAD6YKQ8</accession>
<keyword evidence="11" id="KW-0812">Transmembrane</keyword>
<dbReference type="Proteomes" id="UP001219525">
    <property type="component" value="Unassembled WGS sequence"/>
</dbReference>
<evidence type="ECO:0000256" key="3">
    <source>
        <dbReference type="ARBA" id="ARBA00010617"/>
    </source>
</evidence>
<evidence type="ECO:0000256" key="2">
    <source>
        <dbReference type="ARBA" id="ARBA00005179"/>
    </source>
</evidence>
<comment type="similarity">
    <text evidence="3 10">Belongs to the cytochrome P450 family.</text>
</comment>
<dbReference type="AlphaFoldDB" id="A0AAD6YKQ8"/>
<evidence type="ECO:0000313" key="13">
    <source>
        <dbReference type="Proteomes" id="UP001219525"/>
    </source>
</evidence>
<protein>
    <submittedName>
        <fullName evidence="12">Cytochrome P450</fullName>
    </submittedName>
</protein>
<evidence type="ECO:0000256" key="6">
    <source>
        <dbReference type="ARBA" id="ARBA00023002"/>
    </source>
</evidence>
<gene>
    <name evidence="12" type="ORF">GGX14DRAFT_558253</name>
</gene>
<feature type="transmembrane region" description="Helical" evidence="11">
    <location>
        <begin position="6"/>
        <end position="25"/>
    </location>
</feature>
<dbReference type="GO" id="GO:0004497">
    <property type="term" value="F:monooxygenase activity"/>
    <property type="evidence" value="ECO:0007669"/>
    <property type="project" value="UniProtKB-KW"/>
</dbReference>
<evidence type="ECO:0000256" key="8">
    <source>
        <dbReference type="ARBA" id="ARBA00023033"/>
    </source>
</evidence>
<dbReference type="CDD" id="cd11065">
    <property type="entry name" value="CYP64-like"/>
    <property type="match status" value="1"/>
</dbReference>
<evidence type="ECO:0000313" key="12">
    <source>
        <dbReference type="EMBL" id="KAJ7222152.1"/>
    </source>
</evidence>
<keyword evidence="7 9" id="KW-0408">Iron</keyword>
<dbReference type="PRINTS" id="PR00463">
    <property type="entry name" value="EP450I"/>
</dbReference>
<keyword evidence="11" id="KW-1133">Transmembrane helix</keyword>
<proteinExistence type="inferred from homology"/>
<evidence type="ECO:0000256" key="5">
    <source>
        <dbReference type="ARBA" id="ARBA00022723"/>
    </source>
</evidence>
<evidence type="ECO:0000256" key="7">
    <source>
        <dbReference type="ARBA" id="ARBA00023004"/>
    </source>
</evidence>
<keyword evidence="4 9" id="KW-0349">Heme</keyword>
<dbReference type="PANTHER" id="PTHR46300:SF7">
    <property type="entry name" value="P450, PUTATIVE (EUROFUNG)-RELATED"/>
    <property type="match status" value="1"/>
</dbReference>
<evidence type="ECO:0000256" key="1">
    <source>
        <dbReference type="ARBA" id="ARBA00001971"/>
    </source>
</evidence>
<keyword evidence="8 10" id="KW-0503">Monooxygenase</keyword>
<dbReference type="Gene3D" id="1.10.630.10">
    <property type="entry name" value="Cytochrome P450"/>
    <property type="match status" value="1"/>
</dbReference>
<dbReference type="EMBL" id="JARJCW010000007">
    <property type="protein sequence ID" value="KAJ7222152.1"/>
    <property type="molecule type" value="Genomic_DNA"/>
</dbReference>
<dbReference type="InterPro" id="IPR017972">
    <property type="entry name" value="Cyt_P450_CS"/>
</dbReference>
<evidence type="ECO:0000256" key="11">
    <source>
        <dbReference type="SAM" id="Phobius"/>
    </source>
</evidence>
<dbReference type="PANTHER" id="PTHR46300">
    <property type="entry name" value="P450, PUTATIVE (EUROFUNG)-RELATED-RELATED"/>
    <property type="match status" value="1"/>
</dbReference>
<dbReference type="GO" id="GO:0020037">
    <property type="term" value="F:heme binding"/>
    <property type="evidence" value="ECO:0007669"/>
    <property type="project" value="InterPro"/>
</dbReference>
<evidence type="ECO:0000256" key="9">
    <source>
        <dbReference type="PIRSR" id="PIRSR602401-1"/>
    </source>
</evidence>
<name>A0AAD6YKQ8_9AGAR</name>
<keyword evidence="6 10" id="KW-0560">Oxidoreductase</keyword>
<dbReference type="Pfam" id="PF00067">
    <property type="entry name" value="p450"/>
    <property type="match status" value="1"/>
</dbReference>
<evidence type="ECO:0000256" key="4">
    <source>
        <dbReference type="ARBA" id="ARBA00022617"/>
    </source>
</evidence>
<dbReference type="PROSITE" id="PS00086">
    <property type="entry name" value="CYTOCHROME_P450"/>
    <property type="match status" value="1"/>
</dbReference>
<keyword evidence="5 9" id="KW-0479">Metal-binding</keyword>
<comment type="pathway">
    <text evidence="2">Secondary metabolite biosynthesis.</text>
</comment>
<keyword evidence="13" id="KW-1185">Reference proteome</keyword>
<dbReference type="SUPFAM" id="SSF48264">
    <property type="entry name" value="Cytochrome P450"/>
    <property type="match status" value="1"/>
</dbReference>
<sequence length="519" mass="58213">MLSLESQPAIVCAFFIFAATLYGLYSRRNRHRLPLPPGPKQLPLVGNLFDVPSTLQWETYMRWSKECDSDIIHFNLAGTSVIVLSSLEATYTLLEKRSAMYSDRSAWTMVKELMGWDFNIALMNYGDEWRTHRRLFNGAFNAKAALKYRPHELIGTHVLLERLLQSPQDFLKHFRQMAGEIIMSVAYGIDVRPTDDPYVALAHKAMHTFSVAAVPGLYLVDTFPILKHVPTWFPLAGFKRQAAEWRKLSRAMLEVPFAETKRQMESGVASPSFTSESLYALKESDDIYYQERHIKCTAGTMYIGGADTTVSALGTFMLGMLTNPAAQKTAQAEIDAVTGGKRLPSFEDEASLPYVSAMVKEALRWKNVTPFAVPRNLKTEDEYHGYRLPAGSIVIGNTWAILHDEALYPDPYAFKPERFLLDGKLNPAVKNPDSAFGFGRRLCPGRHMATSSIWITVASLLATFDIAKATDENGRVIEPSYEYLSGGINTPLPFKCSITPRSKDAAALIQRTVNEDRRA</sequence>
<comment type="cofactor">
    <cofactor evidence="1 9">
        <name>heme</name>
        <dbReference type="ChEBI" id="CHEBI:30413"/>
    </cofactor>
</comment>
<keyword evidence="11" id="KW-0472">Membrane</keyword>
<dbReference type="InterPro" id="IPR002401">
    <property type="entry name" value="Cyt_P450_E_grp-I"/>
</dbReference>
<dbReference type="InterPro" id="IPR036396">
    <property type="entry name" value="Cyt_P450_sf"/>
</dbReference>
<organism evidence="12 13">
    <name type="scientific">Mycena pura</name>
    <dbReference type="NCBI Taxonomy" id="153505"/>
    <lineage>
        <taxon>Eukaryota</taxon>
        <taxon>Fungi</taxon>
        <taxon>Dikarya</taxon>
        <taxon>Basidiomycota</taxon>
        <taxon>Agaricomycotina</taxon>
        <taxon>Agaricomycetes</taxon>
        <taxon>Agaricomycetidae</taxon>
        <taxon>Agaricales</taxon>
        <taxon>Marasmiineae</taxon>
        <taxon>Mycenaceae</taxon>
        <taxon>Mycena</taxon>
    </lineage>
</organism>
<feature type="binding site" description="axial binding residue" evidence="9">
    <location>
        <position position="443"/>
    </location>
    <ligand>
        <name>heme</name>
        <dbReference type="ChEBI" id="CHEBI:30413"/>
    </ligand>
    <ligandPart>
        <name>Fe</name>
        <dbReference type="ChEBI" id="CHEBI:18248"/>
    </ligandPart>
</feature>
<dbReference type="GO" id="GO:0005506">
    <property type="term" value="F:iron ion binding"/>
    <property type="evidence" value="ECO:0007669"/>
    <property type="project" value="InterPro"/>
</dbReference>
<dbReference type="GO" id="GO:0016705">
    <property type="term" value="F:oxidoreductase activity, acting on paired donors, with incorporation or reduction of molecular oxygen"/>
    <property type="evidence" value="ECO:0007669"/>
    <property type="project" value="InterPro"/>
</dbReference>
<reference evidence="12" key="1">
    <citation type="submission" date="2023-03" db="EMBL/GenBank/DDBJ databases">
        <title>Massive genome expansion in bonnet fungi (Mycena s.s.) driven by repeated elements and novel gene families across ecological guilds.</title>
        <authorList>
            <consortium name="Lawrence Berkeley National Laboratory"/>
            <person name="Harder C.B."/>
            <person name="Miyauchi S."/>
            <person name="Viragh M."/>
            <person name="Kuo A."/>
            <person name="Thoen E."/>
            <person name="Andreopoulos B."/>
            <person name="Lu D."/>
            <person name="Skrede I."/>
            <person name="Drula E."/>
            <person name="Henrissat B."/>
            <person name="Morin E."/>
            <person name="Kohler A."/>
            <person name="Barry K."/>
            <person name="LaButti K."/>
            <person name="Morin E."/>
            <person name="Salamov A."/>
            <person name="Lipzen A."/>
            <person name="Mereny Z."/>
            <person name="Hegedus B."/>
            <person name="Baldrian P."/>
            <person name="Stursova M."/>
            <person name="Weitz H."/>
            <person name="Taylor A."/>
            <person name="Grigoriev I.V."/>
            <person name="Nagy L.G."/>
            <person name="Martin F."/>
            <person name="Kauserud H."/>
        </authorList>
    </citation>
    <scope>NUCLEOTIDE SEQUENCE</scope>
    <source>
        <strain evidence="12">9144</strain>
    </source>
</reference>
<evidence type="ECO:0000256" key="10">
    <source>
        <dbReference type="RuleBase" id="RU000461"/>
    </source>
</evidence>
<dbReference type="InterPro" id="IPR050364">
    <property type="entry name" value="Cytochrome_P450_fung"/>
</dbReference>
<dbReference type="InterPro" id="IPR001128">
    <property type="entry name" value="Cyt_P450"/>
</dbReference>
<comment type="caution">
    <text evidence="12">The sequence shown here is derived from an EMBL/GenBank/DDBJ whole genome shotgun (WGS) entry which is preliminary data.</text>
</comment>